<sequence>MRYGKPLLYWILFPYDEDKRASGLGWEKVLRQDNVGGLSTGFRTVGLRPGLVQRFNQARREKEADIGQMTSLLEKTHLERRSDKAADGEDPQTPICRFGCKAGTAHPVRDTKGCSLRGHLIAQGLYDDTRFSFQLFAKNCAS</sequence>
<evidence type="ECO:0000313" key="2">
    <source>
        <dbReference type="Proteomes" id="UP000652219"/>
    </source>
</evidence>
<gene>
    <name evidence="1" type="ORF">CSOJ01_08879</name>
</gene>
<proteinExistence type="predicted"/>
<dbReference type="EMBL" id="WIGN01000160">
    <property type="protein sequence ID" value="KAF6806384.1"/>
    <property type="molecule type" value="Genomic_DNA"/>
</dbReference>
<accession>A0A8H6J4I6</accession>
<name>A0A8H6J4I6_9PEZI</name>
<dbReference type="Proteomes" id="UP000652219">
    <property type="component" value="Unassembled WGS sequence"/>
</dbReference>
<protein>
    <submittedName>
        <fullName evidence="1">Uncharacterized protein</fullName>
    </submittedName>
</protein>
<dbReference type="AlphaFoldDB" id="A0A8H6J4I6"/>
<keyword evidence="2" id="KW-1185">Reference proteome</keyword>
<organism evidence="1 2">
    <name type="scientific">Colletotrichum sojae</name>
    <dbReference type="NCBI Taxonomy" id="2175907"/>
    <lineage>
        <taxon>Eukaryota</taxon>
        <taxon>Fungi</taxon>
        <taxon>Dikarya</taxon>
        <taxon>Ascomycota</taxon>
        <taxon>Pezizomycotina</taxon>
        <taxon>Sordariomycetes</taxon>
        <taxon>Hypocreomycetidae</taxon>
        <taxon>Glomerellales</taxon>
        <taxon>Glomerellaceae</taxon>
        <taxon>Colletotrichum</taxon>
        <taxon>Colletotrichum orchidearum species complex</taxon>
    </lineage>
</organism>
<comment type="caution">
    <text evidence="1">The sequence shown here is derived from an EMBL/GenBank/DDBJ whole genome shotgun (WGS) entry which is preliminary data.</text>
</comment>
<reference evidence="1 2" key="1">
    <citation type="journal article" date="2020" name="Phytopathology">
        <title>Genome Sequence Resources of Colletotrichum truncatum, C. plurivorum, C. musicola, and C. sojae: Four Species Pathogenic to Soybean (Glycine max).</title>
        <authorList>
            <person name="Rogerio F."/>
            <person name="Boufleur T.R."/>
            <person name="Ciampi-Guillardi M."/>
            <person name="Sukno S.A."/>
            <person name="Thon M.R."/>
            <person name="Massola Junior N.S."/>
            <person name="Baroncelli R."/>
        </authorList>
    </citation>
    <scope>NUCLEOTIDE SEQUENCE [LARGE SCALE GENOMIC DNA]</scope>
    <source>
        <strain evidence="1 2">LFN0009</strain>
    </source>
</reference>
<evidence type="ECO:0000313" key="1">
    <source>
        <dbReference type="EMBL" id="KAF6806384.1"/>
    </source>
</evidence>